<keyword evidence="8" id="KW-1133">Transmembrane helix</keyword>
<evidence type="ECO:0000256" key="2">
    <source>
        <dbReference type="ARBA" id="ARBA00006555"/>
    </source>
</evidence>
<dbReference type="PROSITE" id="PS51257">
    <property type="entry name" value="PROKAR_LIPOPROTEIN"/>
    <property type="match status" value="1"/>
</dbReference>
<dbReference type="GO" id="GO:0055085">
    <property type="term" value="P:transmembrane transport"/>
    <property type="evidence" value="ECO:0007669"/>
    <property type="project" value="InterPro"/>
</dbReference>
<dbReference type="InterPro" id="IPR006260">
    <property type="entry name" value="TonB/TolA_C"/>
</dbReference>
<dbReference type="Pfam" id="PF03544">
    <property type="entry name" value="TonB_C"/>
    <property type="match status" value="1"/>
</dbReference>
<dbReference type="GO" id="GO:0098797">
    <property type="term" value="C:plasma membrane protein complex"/>
    <property type="evidence" value="ECO:0007669"/>
    <property type="project" value="TreeGrafter"/>
</dbReference>
<keyword evidence="3" id="KW-0813">Transport</keyword>
<keyword evidence="9" id="KW-0472">Membrane</keyword>
<evidence type="ECO:0000256" key="5">
    <source>
        <dbReference type="ARBA" id="ARBA00022519"/>
    </source>
</evidence>
<dbReference type="NCBIfam" id="TIGR01352">
    <property type="entry name" value="tonB_Cterm"/>
    <property type="match status" value="1"/>
</dbReference>
<dbReference type="Gene3D" id="3.30.1150.10">
    <property type="match status" value="1"/>
</dbReference>
<reference evidence="11" key="1">
    <citation type="submission" date="2018-05" db="EMBL/GenBank/DDBJ databases">
        <authorList>
            <person name="Lanie J.A."/>
            <person name="Ng W.-L."/>
            <person name="Kazmierczak K.M."/>
            <person name="Andrzejewski T.M."/>
            <person name="Davidsen T.M."/>
            <person name="Wayne K.J."/>
            <person name="Tettelin H."/>
            <person name="Glass J.I."/>
            <person name="Rusch D."/>
            <person name="Podicherti R."/>
            <person name="Tsui H.-C.T."/>
            <person name="Winkler M.E."/>
        </authorList>
    </citation>
    <scope>NUCLEOTIDE SEQUENCE</scope>
</reference>
<evidence type="ECO:0000256" key="9">
    <source>
        <dbReference type="ARBA" id="ARBA00023136"/>
    </source>
</evidence>
<gene>
    <name evidence="11" type="ORF">METZ01_LOCUS113941</name>
</gene>
<dbReference type="AlphaFoldDB" id="A0A381XA71"/>
<evidence type="ECO:0000256" key="4">
    <source>
        <dbReference type="ARBA" id="ARBA00022475"/>
    </source>
</evidence>
<evidence type="ECO:0000256" key="1">
    <source>
        <dbReference type="ARBA" id="ARBA00004383"/>
    </source>
</evidence>
<keyword evidence="7" id="KW-0653">Protein transport</keyword>
<dbReference type="GO" id="GO:0015031">
    <property type="term" value="P:protein transport"/>
    <property type="evidence" value="ECO:0007669"/>
    <property type="project" value="UniProtKB-KW"/>
</dbReference>
<dbReference type="InterPro" id="IPR037682">
    <property type="entry name" value="TonB_C"/>
</dbReference>
<evidence type="ECO:0000313" key="11">
    <source>
        <dbReference type="EMBL" id="SVA61087.1"/>
    </source>
</evidence>
<dbReference type="EMBL" id="UINC01014298">
    <property type="protein sequence ID" value="SVA61087.1"/>
    <property type="molecule type" value="Genomic_DNA"/>
</dbReference>
<dbReference type="GO" id="GO:0031992">
    <property type="term" value="F:energy transducer activity"/>
    <property type="evidence" value="ECO:0007669"/>
    <property type="project" value="TreeGrafter"/>
</dbReference>
<dbReference type="SUPFAM" id="SSF74653">
    <property type="entry name" value="TolA/TonB C-terminal domain"/>
    <property type="match status" value="1"/>
</dbReference>
<evidence type="ECO:0000256" key="7">
    <source>
        <dbReference type="ARBA" id="ARBA00022927"/>
    </source>
</evidence>
<dbReference type="PANTHER" id="PTHR33446">
    <property type="entry name" value="PROTEIN TONB-RELATED"/>
    <property type="match status" value="1"/>
</dbReference>
<dbReference type="PANTHER" id="PTHR33446:SF2">
    <property type="entry name" value="PROTEIN TONB"/>
    <property type="match status" value="1"/>
</dbReference>
<name>A0A381XA71_9ZZZZ</name>
<evidence type="ECO:0000256" key="6">
    <source>
        <dbReference type="ARBA" id="ARBA00022692"/>
    </source>
</evidence>
<keyword evidence="6" id="KW-0812">Transmembrane</keyword>
<keyword evidence="4" id="KW-1003">Cell membrane</keyword>
<comment type="similarity">
    <text evidence="2">Belongs to the TonB family.</text>
</comment>
<sequence length="125" mass="14029">MNRKFVFLVFFIIFGCGVFSQQKDDQGIYLTAEKMPAIKGGMAAIGKKVQYPRIAKEMGIQGVVYVGFIVDAEGKVIEPKILKSLAKPLDEEALRVITKEVKFTPGYYQGKAVPVRMVLPIRFRI</sequence>
<evidence type="ECO:0000259" key="10">
    <source>
        <dbReference type="PROSITE" id="PS52015"/>
    </source>
</evidence>
<protein>
    <recommendedName>
        <fullName evidence="10">TonB C-terminal domain-containing protein</fullName>
    </recommendedName>
</protein>
<evidence type="ECO:0000256" key="3">
    <source>
        <dbReference type="ARBA" id="ARBA00022448"/>
    </source>
</evidence>
<dbReference type="PROSITE" id="PS52015">
    <property type="entry name" value="TONB_CTD"/>
    <property type="match status" value="1"/>
</dbReference>
<evidence type="ECO:0000256" key="8">
    <source>
        <dbReference type="ARBA" id="ARBA00022989"/>
    </source>
</evidence>
<keyword evidence="5" id="KW-0997">Cell inner membrane</keyword>
<proteinExistence type="inferred from homology"/>
<comment type="subcellular location">
    <subcellularLocation>
        <location evidence="1">Cell inner membrane</location>
        <topology evidence="1">Single-pass membrane protein</topology>
        <orientation evidence="1">Periplasmic side</orientation>
    </subcellularLocation>
</comment>
<dbReference type="InterPro" id="IPR051045">
    <property type="entry name" value="TonB-dependent_transducer"/>
</dbReference>
<accession>A0A381XA71</accession>
<organism evidence="11">
    <name type="scientific">marine metagenome</name>
    <dbReference type="NCBI Taxonomy" id="408172"/>
    <lineage>
        <taxon>unclassified sequences</taxon>
        <taxon>metagenomes</taxon>
        <taxon>ecological metagenomes</taxon>
    </lineage>
</organism>
<feature type="domain" description="TonB C-terminal" evidence="10">
    <location>
        <begin position="36"/>
        <end position="125"/>
    </location>
</feature>